<evidence type="ECO:0000256" key="5">
    <source>
        <dbReference type="ARBA" id="ARBA00023014"/>
    </source>
</evidence>
<dbReference type="EMBL" id="BART01003433">
    <property type="protein sequence ID" value="GAG56598.1"/>
    <property type="molecule type" value="Genomic_DNA"/>
</dbReference>
<evidence type="ECO:0000313" key="6">
    <source>
        <dbReference type="EMBL" id="GAG56598.1"/>
    </source>
</evidence>
<dbReference type="GO" id="GO:0046872">
    <property type="term" value="F:metal ion binding"/>
    <property type="evidence" value="ECO:0007669"/>
    <property type="project" value="UniProtKB-KW"/>
</dbReference>
<dbReference type="PANTHER" id="PTHR43409:SF7">
    <property type="entry name" value="BLL1977 PROTEIN"/>
    <property type="match status" value="1"/>
</dbReference>
<proteinExistence type="predicted"/>
<dbReference type="InterPro" id="IPR058240">
    <property type="entry name" value="rSAM_sf"/>
</dbReference>
<keyword evidence="3" id="KW-0479">Metal-binding</keyword>
<comment type="caution">
    <text evidence="6">The sequence shown here is derived from an EMBL/GenBank/DDBJ whole genome shotgun (WGS) entry which is preliminary data.</text>
</comment>
<protein>
    <recommendedName>
        <fullName evidence="7">Radical SAM core domain-containing protein</fullName>
    </recommendedName>
</protein>
<keyword evidence="2" id="KW-0949">S-adenosyl-L-methionine</keyword>
<feature type="non-terminal residue" evidence="6">
    <location>
        <position position="1"/>
    </location>
</feature>
<evidence type="ECO:0000256" key="1">
    <source>
        <dbReference type="ARBA" id="ARBA00001966"/>
    </source>
</evidence>
<reference evidence="6" key="1">
    <citation type="journal article" date="2014" name="Front. Microbiol.">
        <title>High frequency of phylogenetically diverse reductive dehalogenase-homologous genes in deep subseafloor sedimentary metagenomes.</title>
        <authorList>
            <person name="Kawai M."/>
            <person name="Futagami T."/>
            <person name="Toyoda A."/>
            <person name="Takaki Y."/>
            <person name="Nishi S."/>
            <person name="Hori S."/>
            <person name="Arai W."/>
            <person name="Tsubouchi T."/>
            <person name="Morono Y."/>
            <person name="Uchiyama I."/>
            <person name="Ito T."/>
            <person name="Fujiyama A."/>
            <person name="Inagaki F."/>
            <person name="Takami H."/>
        </authorList>
    </citation>
    <scope>NUCLEOTIDE SEQUENCE</scope>
    <source>
        <strain evidence="6">Expedition CK06-06</strain>
    </source>
</reference>
<evidence type="ECO:0000256" key="4">
    <source>
        <dbReference type="ARBA" id="ARBA00023004"/>
    </source>
</evidence>
<accession>X0Z8A7</accession>
<gene>
    <name evidence="6" type="ORF">S01H4_09475</name>
</gene>
<dbReference type="AlphaFoldDB" id="X0Z8A7"/>
<keyword evidence="5" id="KW-0411">Iron-sulfur</keyword>
<keyword evidence="4" id="KW-0408">Iron</keyword>
<evidence type="ECO:0000256" key="2">
    <source>
        <dbReference type="ARBA" id="ARBA00022691"/>
    </source>
</evidence>
<sequence length="239" mass="27928">ETILRDFKPRFMLFGESLINDDLEYFEKLCDKLIEKNLDIKFGTHFRANITPALARKAKLAGFEDAWVGFEAFSDSELKEMNKGTSVNQNMETIERLTQAGVNVLAMLVVGFSDIEKETSNCQNIVQTIEHFSIRSYTDKDGITHPLPVQFRPAPMYIVPGSFDYREKKDTAMRPWKSKYRTDRGERDILELETELMRIPYTFKRPIPDEKIVELMMQTHHFCSQPCRDKWCLQLQKTI</sequence>
<name>X0Z8A7_9ZZZZ</name>
<comment type="cofactor">
    <cofactor evidence="1">
        <name>[4Fe-4S] cluster</name>
        <dbReference type="ChEBI" id="CHEBI:49883"/>
    </cofactor>
</comment>
<evidence type="ECO:0008006" key="7">
    <source>
        <dbReference type="Google" id="ProtNLM"/>
    </source>
</evidence>
<evidence type="ECO:0000256" key="3">
    <source>
        <dbReference type="ARBA" id="ARBA00022723"/>
    </source>
</evidence>
<organism evidence="6">
    <name type="scientific">marine sediment metagenome</name>
    <dbReference type="NCBI Taxonomy" id="412755"/>
    <lineage>
        <taxon>unclassified sequences</taxon>
        <taxon>metagenomes</taxon>
        <taxon>ecological metagenomes</taxon>
    </lineage>
</organism>
<dbReference type="InterPro" id="IPR051198">
    <property type="entry name" value="BchE-like"/>
</dbReference>
<dbReference type="PANTHER" id="PTHR43409">
    <property type="entry name" value="ANAEROBIC MAGNESIUM-PROTOPORPHYRIN IX MONOMETHYL ESTER CYCLASE-RELATED"/>
    <property type="match status" value="1"/>
</dbReference>
<dbReference type="GO" id="GO:0051536">
    <property type="term" value="F:iron-sulfur cluster binding"/>
    <property type="evidence" value="ECO:0007669"/>
    <property type="project" value="UniProtKB-KW"/>
</dbReference>
<dbReference type="SUPFAM" id="SSF102114">
    <property type="entry name" value="Radical SAM enzymes"/>
    <property type="match status" value="1"/>
</dbReference>